<dbReference type="InterPro" id="IPR050941">
    <property type="entry name" value="CCN"/>
</dbReference>
<dbReference type="Proteomes" id="UP000437017">
    <property type="component" value="Unassembled WGS sequence"/>
</dbReference>
<keyword evidence="1" id="KW-0732">Signal</keyword>
<accession>A0A643C5Y1</accession>
<proteinExistence type="predicted"/>
<gene>
    <name evidence="2" type="ORF">E2I00_010919</name>
</gene>
<dbReference type="GO" id="GO:0045597">
    <property type="term" value="P:positive regulation of cell differentiation"/>
    <property type="evidence" value="ECO:0007669"/>
    <property type="project" value="TreeGrafter"/>
</dbReference>
<evidence type="ECO:0000313" key="2">
    <source>
        <dbReference type="EMBL" id="KAB0395544.1"/>
    </source>
</evidence>
<evidence type="ECO:0008006" key="4">
    <source>
        <dbReference type="Google" id="ProtNLM"/>
    </source>
</evidence>
<dbReference type="GO" id="GO:0007155">
    <property type="term" value="P:cell adhesion"/>
    <property type="evidence" value="ECO:0007669"/>
    <property type="project" value="TreeGrafter"/>
</dbReference>
<dbReference type="OrthoDB" id="365605at2759"/>
<dbReference type="GO" id="GO:0005615">
    <property type="term" value="C:extracellular space"/>
    <property type="evidence" value="ECO:0007669"/>
    <property type="project" value="TreeGrafter"/>
</dbReference>
<dbReference type="GO" id="GO:0031012">
    <property type="term" value="C:extracellular matrix"/>
    <property type="evidence" value="ECO:0007669"/>
    <property type="project" value="TreeGrafter"/>
</dbReference>
<feature type="non-terminal residue" evidence="2">
    <location>
        <position position="1"/>
    </location>
</feature>
<dbReference type="PANTHER" id="PTHR11348:SF22">
    <property type="entry name" value="CCN FAMILY MEMBER 5"/>
    <property type="match status" value="1"/>
</dbReference>
<evidence type="ECO:0000313" key="3">
    <source>
        <dbReference type="Proteomes" id="UP000437017"/>
    </source>
</evidence>
<evidence type="ECO:0000256" key="1">
    <source>
        <dbReference type="ARBA" id="ARBA00022729"/>
    </source>
</evidence>
<reference evidence="2 3" key="1">
    <citation type="journal article" date="2019" name="PLoS ONE">
        <title>Genomic analyses reveal an absence of contemporary introgressive admixture between fin whales and blue whales, despite known hybrids.</title>
        <authorList>
            <person name="Westbury M.V."/>
            <person name="Petersen B."/>
            <person name="Lorenzen E.D."/>
        </authorList>
    </citation>
    <scope>NUCLEOTIDE SEQUENCE [LARGE SCALE GENOMIC DNA]</scope>
    <source>
        <strain evidence="2">FinWhale-01</strain>
    </source>
</reference>
<dbReference type="GO" id="GO:0007165">
    <property type="term" value="P:signal transduction"/>
    <property type="evidence" value="ECO:0007669"/>
    <property type="project" value="TreeGrafter"/>
</dbReference>
<dbReference type="AlphaFoldDB" id="A0A643C5Y1"/>
<dbReference type="GO" id="GO:0008201">
    <property type="term" value="F:heparin binding"/>
    <property type="evidence" value="ECO:0007669"/>
    <property type="project" value="TreeGrafter"/>
</dbReference>
<dbReference type="Gene3D" id="2.10.70.10">
    <property type="entry name" value="Complement Module, domain 1"/>
    <property type="match status" value="1"/>
</dbReference>
<protein>
    <recommendedName>
        <fullName evidence="4">VWFC domain-containing protein</fullName>
    </recommendedName>
</protein>
<keyword evidence="3" id="KW-1185">Reference proteome</keyword>
<dbReference type="GO" id="GO:0005178">
    <property type="term" value="F:integrin binding"/>
    <property type="evidence" value="ECO:0007669"/>
    <property type="project" value="TreeGrafter"/>
</dbReference>
<dbReference type="SUPFAM" id="SSF57603">
    <property type="entry name" value="FnI-like domain"/>
    <property type="match status" value="1"/>
</dbReference>
<organism evidence="2 3">
    <name type="scientific">Balaenoptera physalus</name>
    <name type="common">Fin whale</name>
    <name type="synonym">Balaena physalus</name>
    <dbReference type="NCBI Taxonomy" id="9770"/>
    <lineage>
        <taxon>Eukaryota</taxon>
        <taxon>Metazoa</taxon>
        <taxon>Chordata</taxon>
        <taxon>Craniata</taxon>
        <taxon>Vertebrata</taxon>
        <taxon>Euteleostomi</taxon>
        <taxon>Mammalia</taxon>
        <taxon>Eutheria</taxon>
        <taxon>Laurasiatheria</taxon>
        <taxon>Artiodactyla</taxon>
        <taxon>Whippomorpha</taxon>
        <taxon>Cetacea</taxon>
        <taxon>Mysticeti</taxon>
        <taxon>Balaenopteridae</taxon>
        <taxon>Balaenoptera</taxon>
    </lineage>
</organism>
<sequence>CEPYTGREGVSCEGLTAHLERPWLSEVSVSAGVCPAVPNTVYLSLATTPMPTGGAPGVGRLQLLPGGEDEGSCEVNGRLYRDGEIFQPHCRIRCRCEDGGFTCVPLCSEDMLLITELVEDTEDPSFLVLSLPQPLPSPAQNGARPGAPAQPPVGWAWPSGCPTRIASAAWRPSAAYAYLGPVHPPGATAHGTVPFRARLRMETRCHPPAQQAIWVAGNSPAWLSRDGATISPLIIRLRQVLGWMGYFSGGMVKRGTDVLNLLLPFLEPCKNTPEYVPVCQACAV</sequence>
<name>A0A643C5Y1_BALPH</name>
<comment type="caution">
    <text evidence="2">The sequence shown here is derived from an EMBL/GenBank/DDBJ whole genome shotgun (WGS) entry which is preliminary data.</text>
</comment>
<dbReference type="PANTHER" id="PTHR11348">
    <property type="entry name" value="CONNECTIVE TISSUE GROWTH FACTOR-RELATED"/>
    <property type="match status" value="1"/>
</dbReference>
<dbReference type="EMBL" id="SGJD01002467">
    <property type="protein sequence ID" value="KAB0395544.1"/>
    <property type="molecule type" value="Genomic_DNA"/>
</dbReference>